<dbReference type="EMBL" id="CM042013">
    <property type="protein sequence ID" value="KAI3738480.1"/>
    <property type="molecule type" value="Genomic_DNA"/>
</dbReference>
<evidence type="ECO:0000313" key="2">
    <source>
        <dbReference type="Proteomes" id="UP001055811"/>
    </source>
</evidence>
<proteinExistence type="predicted"/>
<protein>
    <submittedName>
        <fullName evidence="1">Uncharacterized protein</fullName>
    </submittedName>
</protein>
<name>A0ACB9CW09_CICIN</name>
<comment type="caution">
    <text evidence="1">The sequence shown here is derived from an EMBL/GenBank/DDBJ whole genome shotgun (WGS) entry which is preliminary data.</text>
</comment>
<reference evidence="1 2" key="2">
    <citation type="journal article" date="2022" name="Mol. Ecol. Resour.">
        <title>The genomes of chicory, endive, great burdock and yacon provide insights into Asteraceae paleo-polyploidization history and plant inulin production.</title>
        <authorList>
            <person name="Fan W."/>
            <person name="Wang S."/>
            <person name="Wang H."/>
            <person name="Wang A."/>
            <person name="Jiang F."/>
            <person name="Liu H."/>
            <person name="Zhao H."/>
            <person name="Xu D."/>
            <person name="Zhang Y."/>
        </authorList>
    </citation>
    <scope>NUCLEOTIDE SEQUENCE [LARGE SCALE GENOMIC DNA]</scope>
    <source>
        <strain evidence="2">cv. Punajuju</strain>
        <tissue evidence="1">Leaves</tissue>
    </source>
</reference>
<organism evidence="1 2">
    <name type="scientific">Cichorium intybus</name>
    <name type="common">Chicory</name>
    <dbReference type="NCBI Taxonomy" id="13427"/>
    <lineage>
        <taxon>Eukaryota</taxon>
        <taxon>Viridiplantae</taxon>
        <taxon>Streptophyta</taxon>
        <taxon>Embryophyta</taxon>
        <taxon>Tracheophyta</taxon>
        <taxon>Spermatophyta</taxon>
        <taxon>Magnoliopsida</taxon>
        <taxon>eudicotyledons</taxon>
        <taxon>Gunneridae</taxon>
        <taxon>Pentapetalae</taxon>
        <taxon>asterids</taxon>
        <taxon>campanulids</taxon>
        <taxon>Asterales</taxon>
        <taxon>Asteraceae</taxon>
        <taxon>Cichorioideae</taxon>
        <taxon>Cichorieae</taxon>
        <taxon>Cichoriinae</taxon>
        <taxon>Cichorium</taxon>
    </lineage>
</organism>
<accession>A0ACB9CW09</accession>
<keyword evidence="2" id="KW-1185">Reference proteome</keyword>
<reference evidence="2" key="1">
    <citation type="journal article" date="2022" name="Mol. Ecol. Resour.">
        <title>The genomes of chicory, endive, great burdock and yacon provide insights into Asteraceae palaeo-polyploidization history and plant inulin production.</title>
        <authorList>
            <person name="Fan W."/>
            <person name="Wang S."/>
            <person name="Wang H."/>
            <person name="Wang A."/>
            <person name="Jiang F."/>
            <person name="Liu H."/>
            <person name="Zhao H."/>
            <person name="Xu D."/>
            <person name="Zhang Y."/>
        </authorList>
    </citation>
    <scope>NUCLEOTIDE SEQUENCE [LARGE SCALE GENOMIC DNA]</scope>
    <source>
        <strain evidence="2">cv. Punajuju</strain>
    </source>
</reference>
<dbReference type="Proteomes" id="UP001055811">
    <property type="component" value="Linkage Group LG05"/>
</dbReference>
<gene>
    <name evidence="1" type="ORF">L2E82_28513</name>
</gene>
<sequence>MRRLIDSKVLCPNKSNLISLKLVPIEVLCFIWRAKLGRILVAKVLAVRGRHIPSVLWRQNPHLKISIRSQVRTTTHIESFANYWKKIILRSEEEHPRP</sequence>
<evidence type="ECO:0000313" key="1">
    <source>
        <dbReference type="EMBL" id="KAI3738480.1"/>
    </source>
</evidence>